<organism evidence="1 2">
    <name type="scientific">Dothistroma septosporum (strain NZE10 / CBS 128990)</name>
    <name type="common">Red band needle blight fungus</name>
    <name type="synonym">Mycosphaerella pini</name>
    <dbReference type="NCBI Taxonomy" id="675120"/>
    <lineage>
        <taxon>Eukaryota</taxon>
        <taxon>Fungi</taxon>
        <taxon>Dikarya</taxon>
        <taxon>Ascomycota</taxon>
        <taxon>Pezizomycotina</taxon>
        <taxon>Dothideomycetes</taxon>
        <taxon>Dothideomycetidae</taxon>
        <taxon>Mycosphaerellales</taxon>
        <taxon>Mycosphaerellaceae</taxon>
        <taxon>Dothistroma</taxon>
    </lineage>
</organism>
<name>N1Q0Q5_DOTSN</name>
<reference evidence="2" key="1">
    <citation type="journal article" date="2012" name="PLoS Genet.">
        <title>The genomes of the fungal plant pathogens Cladosporium fulvum and Dothistroma septosporum reveal adaptation to different hosts and lifestyles but also signatures of common ancestry.</title>
        <authorList>
            <person name="de Wit P.J.G.M."/>
            <person name="van der Burgt A."/>
            <person name="Oekmen B."/>
            <person name="Stergiopoulos I."/>
            <person name="Abd-Elsalam K.A."/>
            <person name="Aerts A.L."/>
            <person name="Bahkali A.H."/>
            <person name="Beenen H.G."/>
            <person name="Chettri P."/>
            <person name="Cox M.P."/>
            <person name="Datema E."/>
            <person name="de Vries R.P."/>
            <person name="Dhillon B."/>
            <person name="Ganley A.R."/>
            <person name="Griffiths S.A."/>
            <person name="Guo Y."/>
            <person name="Hamelin R.C."/>
            <person name="Henrissat B."/>
            <person name="Kabir M.S."/>
            <person name="Jashni M.K."/>
            <person name="Kema G."/>
            <person name="Klaubauf S."/>
            <person name="Lapidus A."/>
            <person name="Levasseur A."/>
            <person name="Lindquist E."/>
            <person name="Mehrabi R."/>
            <person name="Ohm R.A."/>
            <person name="Owen T.J."/>
            <person name="Salamov A."/>
            <person name="Schwelm A."/>
            <person name="Schijlen E."/>
            <person name="Sun H."/>
            <person name="van den Burg H.A."/>
            <person name="van Ham R.C.H.J."/>
            <person name="Zhang S."/>
            <person name="Goodwin S.B."/>
            <person name="Grigoriev I.V."/>
            <person name="Collemare J."/>
            <person name="Bradshaw R.E."/>
        </authorList>
    </citation>
    <scope>NUCLEOTIDE SEQUENCE [LARGE SCALE GENOMIC DNA]</scope>
    <source>
        <strain evidence="2">NZE10 / CBS 128990</strain>
    </source>
</reference>
<evidence type="ECO:0000313" key="1">
    <source>
        <dbReference type="EMBL" id="EME49356.1"/>
    </source>
</evidence>
<dbReference type="OrthoDB" id="4738875at2759"/>
<dbReference type="EMBL" id="KB446535">
    <property type="protein sequence ID" value="EME49356.1"/>
    <property type="molecule type" value="Genomic_DNA"/>
</dbReference>
<sequence>MSTALTIRGFCPINMRVTVSPSDDAGTDRLLEITSLALQRNEPVWDVMYLYQLTEEGRKHGTERLRDLNITGPSVTFLKAVDDKTNDIAMHRGKGVAQALVRWGSEQADALRLNAVVESRYILMHVAGFPQIIKPFAARVPRAAQRS</sequence>
<keyword evidence="2" id="KW-1185">Reference proteome</keyword>
<dbReference type="eggNOG" id="ENOG502SJAV">
    <property type="taxonomic scope" value="Eukaryota"/>
</dbReference>
<dbReference type="HOGENOM" id="CLU_1768001_0_0_1"/>
<accession>N1Q0Q5</accession>
<reference evidence="1 2" key="2">
    <citation type="journal article" date="2012" name="PLoS Pathog.">
        <title>Diverse lifestyles and strategies of plant pathogenesis encoded in the genomes of eighteen Dothideomycetes fungi.</title>
        <authorList>
            <person name="Ohm R.A."/>
            <person name="Feau N."/>
            <person name="Henrissat B."/>
            <person name="Schoch C.L."/>
            <person name="Horwitz B.A."/>
            <person name="Barry K.W."/>
            <person name="Condon B.J."/>
            <person name="Copeland A.C."/>
            <person name="Dhillon B."/>
            <person name="Glaser F."/>
            <person name="Hesse C.N."/>
            <person name="Kosti I."/>
            <person name="LaButti K."/>
            <person name="Lindquist E.A."/>
            <person name="Lucas S."/>
            <person name="Salamov A.A."/>
            <person name="Bradshaw R.E."/>
            <person name="Ciuffetti L."/>
            <person name="Hamelin R.C."/>
            <person name="Kema G.H.J."/>
            <person name="Lawrence C."/>
            <person name="Scott J.A."/>
            <person name="Spatafora J.W."/>
            <person name="Turgeon B.G."/>
            <person name="de Wit P.J.G.M."/>
            <person name="Zhong S."/>
            <person name="Goodwin S.B."/>
            <person name="Grigoriev I.V."/>
        </authorList>
    </citation>
    <scope>NUCLEOTIDE SEQUENCE [LARGE SCALE GENOMIC DNA]</scope>
    <source>
        <strain evidence="2">NZE10 / CBS 128990</strain>
    </source>
</reference>
<proteinExistence type="predicted"/>
<dbReference type="AlphaFoldDB" id="N1Q0Q5"/>
<protein>
    <submittedName>
        <fullName evidence="1">Uncharacterized protein</fullName>
    </submittedName>
</protein>
<evidence type="ECO:0000313" key="2">
    <source>
        <dbReference type="Proteomes" id="UP000016933"/>
    </source>
</evidence>
<dbReference type="Proteomes" id="UP000016933">
    <property type="component" value="Unassembled WGS sequence"/>
</dbReference>
<gene>
    <name evidence="1" type="ORF">DOTSEDRAFT_76690</name>
</gene>